<comment type="caution">
    <text evidence="2">The sequence shown here is derived from an EMBL/GenBank/DDBJ whole genome shotgun (WGS) entry which is preliminary data.</text>
</comment>
<evidence type="ECO:0000259" key="1">
    <source>
        <dbReference type="PROSITE" id="PS50819"/>
    </source>
</evidence>
<organism evidence="2 3">
    <name type="scientific">Candidatus Woesebacteria bacterium CG22_combo_CG10-13_8_21_14_all_39_10</name>
    <dbReference type="NCBI Taxonomy" id="1975059"/>
    <lineage>
        <taxon>Bacteria</taxon>
        <taxon>Candidatus Woeseibacteriota</taxon>
    </lineage>
</organism>
<feature type="domain" description="DOD-type homing endonuclease" evidence="1">
    <location>
        <begin position="29"/>
        <end position="186"/>
    </location>
</feature>
<proteinExistence type="predicted"/>
<dbReference type="EMBL" id="PCSW01000033">
    <property type="protein sequence ID" value="PIP57813.1"/>
    <property type="molecule type" value="Genomic_DNA"/>
</dbReference>
<sequence length="238" mass="27719">MYRDPRGGHNRKMINESFFKDWSSEMSYVLGLIFSDGAVEDVRKSSRTCYFTISSNDRSLLTKVRKALSSNHVIYSKKPRVVKFTSGKSYLCRESFILRVGNKKMFDDLVDLGLTPRKSLKLVFPRVPPRYFSYFLRGYFDGDGCVMTWVPKGQFAHRVLVAFTSGCKDFLETLSEKLHSYINIGIKKVYKNGTAFNLVYRKKDGLKILSFMYRELNKVPFLDRKYAIYKKYLDALQT</sequence>
<dbReference type="InterPro" id="IPR004042">
    <property type="entry name" value="Intein_endonuc_central"/>
</dbReference>
<dbReference type="Proteomes" id="UP000229847">
    <property type="component" value="Unassembled WGS sequence"/>
</dbReference>
<dbReference type="GO" id="GO:0004519">
    <property type="term" value="F:endonuclease activity"/>
    <property type="evidence" value="ECO:0007669"/>
    <property type="project" value="InterPro"/>
</dbReference>
<reference evidence="2 3" key="1">
    <citation type="submission" date="2017-09" db="EMBL/GenBank/DDBJ databases">
        <title>Depth-based differentiation of microbial function through sediment-hosted aquifers and enrichment of novel symbionts in the deep terrestrial subsurface.</title>
        <authorList>
            <person name="Probst A.J."/>
            <person name="Ladd B."/>
            <person name="Jarett J.K."/>
            <person name="Geller-Mcgrath D.E."/>
            <person name="Sieber C.M."/>
            <person name="Emerson J.B."/>
            <person name="Anantharaman K."/>
            <person name="Thomas B.C."/>
            <person name="Malmstrom R."/>
            <person name="Stieglmeier M."/>
            <person name="Klingl A."/>
            <person name="Woyke T."/>
            <person name="Ryan C.M."/>
            <person name="Banfield J.F."/>
        </authorList>
    </citation>
    <scope>NUCLEOTIDE SEQUENCE [LARGE SCALE GENOMIC DNA]</scope>
    <source>
        <strain evidence="2">CG22_combo_CG10-13_8_21_14_all_39_10</strain>
    </source>
</reference>
<dbReference type="Pfam" id="PF00961">
    <property type="entry name" value="LAGLIDADG_1"/>
    <property type="match status" value="1"/>
</dbReference>
<protein>
    <recommendedName>
        <fullName evidence="1">DOD-type homing endonuclease domain-containing protein</fullName>
    </recommendedName>
</protein>
<dbReference type="SUPFAM" id="SSF55608">
    <property type="entry name" value="Homing endonucleases"/>
    <property type="match status" value="2"/>
</dbReference>
<accession>A0A2H0BJF1</accession>
<evidence type="ECO:0000313" key="3">
    <source>
        <dbReference type="Proteomes" id="UP000229847"/>
    </source>
</evidence>
<evidence type="ECO:0000313" key="2">
    <source>
        <dbReference type="EMBL" id="PIP57813.1"/>
    </source>
</evidence>
<name>A0A2H0BJF1_9BACT</name>
<dbReference type="AlphaFoldDB" id="A0A2H0BJF1"/>
<dbReference type="InterPro" id="IPR004860">
    <property type="entry name" value="LAGLIDADG_dom"/>
</dbReference>
<dbReference type="PROSITE" id="PS50819">
    <property type="entry name" value="INTEIN_ENDONUCLEASE"/>
    <property type="match status" value="1"/>
</dbReference>
<gene>
    <name evidence="2" type="ORF">COX03_01095</name>
</gene>
<dbReference type="InterPro" id="IPR027434">
    <property type="entry name" value="Homing_endonucl"/>
</dbReference>
<dbReference type="Gene3D" id="3.10.28.10">
    <property type="entry name" value="Homing endonucleases"/>
    <property type="match status" value="1"/>
</dbReference>